<feature type="transmembrane region" description="Helical" evidence="6">
    <location>
        <begin position="82"/>
        <end position="105"/>
    </location>
</feature>
<protein>
    <submittedName>
        <fullName evidence="8">Amino acid permease</fullName>
    </submittedName>
</protein>
<feature type="transmembrane region" description="Helical" evidence="6">
    <location>
        <begin position="350"/>
        <end position="372"/>
    </location>
</feature>
<evidence type="ECO:0000256" key="5">
    <source>
        <dbReference type="ARBA" id="ARBA00023136"/>
    </source>
</evidence>
<comment type="subcellular location">
    <subcellularLocation>
        <location evidence="1">Cell membrane</location>
        <topology evidence="1">Multi-pass membrane protein</topology>
    </subcellularLocation>
</comment>
<feature type="transmembrane region" description="Helical" evidence="6">
    <location>
        <begin position="193"/>
        <end position="210"/>
    </location>
</feature>
<dbReference type="Pfam" id="PF00582">
    <property type="entry name" value="Usp"/>
    <property type="match status" value="2"/>
</dbReference>
<evidence type="ECO:0000256" key="3">
    <source>
        <dbReference type="ARBA" id="ARBA00022692"/>
    </source>
</evidence>
<sequence>MPKNELATDLGTVAALTVGVGTMIGAGIFVLPAIVAGTIGPLVPFAFLLAGILAFTNALTVSELGTAMPKAGGSYHWTNRSLGPLFGSIAGFGDWIGLAIASAFYTLGFGQYLGVFLPVPAIDLFVLTLSPTQVGAILAGGLFVGLNYLGVKGTGRIQAAVVATLVGILIFFILDGVVRAGRIDFAFAEVEQLSSLLSATALVFVSYLGYGKIATMGEELQTPEKSIPIAVLGSVAVVTVIYVLLTAVAATLLDFTALSGDVPAVLEIADLAFGPIGVAVMATAGLLATASSANFSVLAAARITFAMGRQRLVGDWLNKLHPRFATPYRSLQVTGFLIIALILLDDLVLLALTASAFHLVVYGMLNIGLLVLRVTDESYTPSFTVPLYPVTPVLAAIGSFGLLAFMPTPVLIVTGAMVVGSVGWYIVYGQERTDDEGALSQHILRQSKSMPESAVAATEAARPNRAKFSVLVSLSNPRTEKDLISLACNVAAARDGVVHAVHVVNVPDQVPLDQGPKHLERFGRQSEELLEAAEADANEFAVPVETHLIYSHRTVEEVFDAAQVFDVDFLIMGWHPSSSISAGRSENVFDELSQELPCDLLVLKSQGFDPSDIVVPTTDDRNSALCAELANGFAHTFGSGVTLLHVVEGEGQRNGGERFLSDWAAEHELEDATLKVDTSGDVEAAIADAAAEHTMLLIGATERGLLSRLVRRSLIFDVVEDVDCSVVIAEQKYQRSLRERLFG</sequence>
<feature type="domain" description="UspA" evidence="7">
    <location>
        <begin position="470"/>
        <end position="604"/>
    </location>
</feature>
<dbReference type="Proteomes" id="UP001203207">
    <property type="component" value="Unassembled WGS sequence"/>
</dbReference>
<evidence type="ECO:0000256" key="1">
    <source>
        <dbReference type="ARBA" id="ARBA00004651"/>
    </source>
</evidence>
<dbReference type="GO" id="GO:0005886">
    <property type="term" value="C:plasma membrane"/>
    <property type="evidence" value="ECO:0007669"/>
    <property type="project" value="UniProtKB-SubCell"/>
</dbReference>
<reference evidence="8" key="2">
    <citation type="submission" date="2022-02" db="EMBL/GenBank/DDBJ databases">
        <authorList>
            <person name="Elcheninov A.G."/>
            <person name="Sorokin D.Y."/>
            <person name="Kublanov I.V."/>
        </authorList>
    </citation>
    <scope>NUCLEOTIDE SEQUENCE</scope>
    <source>
        <strain evidence="8">AArc-St2</strain>
    </source>
</reference>
<dbReference type="Pfam" id="PF13520">
    <property type="entry name" value="AA_permease_2"/>
    <property type="match status" value="1"/>
</dbReference>
<dbReference type="InterPro" id="IPR050367">
    <property type="entry name" value="APC_superfamily"/>
</dbReference>
<dbReference type="PANTHER" id="PTHR42770:SF7">
    <property type="entry name" value="MEMBRANE PROTEIN"/>
    <property type="match status" value="1"/>
</dbReference>
<feature type="transmembrane region" description="Helical" evidence="6">
    <location>
        <begin position="231"/>
        <end position="252"/>
    </location>
</feature>
<gene>
    <name evidence="8" type="ORF">AArcSt2_06530</name>
</gene>
<feature type="transmembrane region" description="Helical" evidence="6">
    <location>
        <begin position="272"/>
        <end position="305"/>
    </location>
</feature>
<dbReference type="PANTHER" id="PTHR42770">
    <property type="entry name" value="AMINO ACID TRANSPORTER-RELATED"/>
    <property type="match status" value="1"/>
</dbReference>
<dbReference type="GO" id="GO:0022857">
    <property type="term" value="F:transmembrane transporter activity"/>
    <property type="evidence" value="ECO:0007669"/>
    <property type="project" value="InterPro"/>
</dbReference>
<comment type="caution">
    <text evidence="8">The sequence shown here is derived from an EMBL/GenBank/DDBJ whole genome shotgun (WGS) entry which is preliminary data.</text>
</comment>
<feature type="domain" description="UspA" evidence="7">
    <location>
        <begin position="613"/>
        <end position="728"/>
    </location>
</feature>
<dbReference type="EMBL" id="JAKRVX010000002">
    <property type="protein sequence ID" value="MCL9816598.1"/>
    <property type="molecule type" value="Genomic_DNA"/>
</dbReference>
<dbReference type="RefSeq" id="WP_174652073.1">
    <property type="nucleotide sequence ID" value="NZ_JAKRVX010000002.1"/>
</dbReference>
<feature type="transmembrane region" description="Helical" evidence="6">
    <location>
        <begin position="125"/>
        <end position="149"/>
    </location>
</feature>
<dbReference type="AlphaFoldDB" id="A0AAE3K825"/>
<dbReference type="InterPro" id="IPR002293">
    <property type="entry name" value="AA/rel_permease1"/>
</dbReference>
<evidence type="ECO:0000259" key="7">
    <source>
        <dbReference type="Pfam" id="PF00582"/>
    </source>
</evidence>
<feature type="transmembrane region" description="Helical" evidence="6">
    <location>
        <begin position="12"/>
        <end position="36"/>
    </location>
</feature>
<evidence type="ECO:0000313" key="8">
    <source>
        <dbReference type="EMBL" id="MCL9816598.1"/>
    </source>
</evidence>
<feature type="transmembrane region" description="Helical" evidence="6">
    <location>
        <begin position="410"/>
        <end position="428"/>
    </location>
</feature>
<accession>A0AAE3K825</accession>
<feature type="transmembrane region" description="Helical" evidence="6">
    <location>
        <begin position="384"/>
        <end position="404"/>
    </location>
</feature>
<keyword evidence="5 6" id="KW-0472">Membrane</keyword>
<keyword evidence="2" id="KW-1003">Cell membrane</keyword>
<dbReference type="InterPro" id="IPR006016">
    <property type="entry name" value="UspA"/>
</dbReference>
<feature type="transmembrane region" description="Helical" evidence="6">
    <location>
        <begin position="161"/>
        <end position="181"/>
    </location>
</feature>
<evidence type="ECO:0000256" key="2">
    <source>
        <dbReference type="ARBA" id="ARBA00022475"/>
    </source>
</evidence>
<organism evidence="8 9">
    <name type="scientific">Natronocalculus amylovorans</name>
    <dbReference type="NCBI Taxonomy" id="2917812"/>
    <lineage>
        <taxon>Archaea</taxon>
        <taxon>Methanobacteriati</taxon>
        <taxon>Methanobacteriota</taxon>
        <taxon>Stenosarchaea group</taxon>
        <taxon>Halobacteria</taxon>
        <taxon>Halobacteriales</taxon>
        <taxon>Haloferacaceae</taxon>
        <taxon>Natronocalculus</taxon>
    </lineage>
</organism>
<reference evidence="8" key="1">
    <citation type="journal article" date="2022" name="Syst. Appl. Microbiol.">
        <title>Natronocalculus amylovorans gen. nov., sp. nov., and Natranaeroarchaeum aerophilus sp. nov., dominant culturable amylolytic natronoarchaea from hypersaline soda lakes in southwestern Siberia.</title>
        <authorList>
            <person name="Sorokin D.Y."/>
            <person name="Elcheninov A.G."/>
            <person name="Khizhniak T.V."/>
            <person name="Koenen M."/>
            <person name="Bale N.J."/>
            <person name="Damste J.S.S."/>
            <person name="Kublanov I.V."/>
        </authorList>
    </citation>
    <scope>NUCLEOTIDE SEQUENCE</scope>
    <source>
        <strain evidence="8">AArc-St2</strain>
    </source>
</reference>
<name>A0AAE3K825_9EURY</name>
<proteinExistence type="predicted"/>
<feature type="transmembrane region" description="Helical" evidence="6">
    <location>
        <begin position="326"/>
        <end position="344"/>
    </location>
</feature>
<keyword evidence="9" id="KW-1185">Reference proteome</keyword>
<dbReference type="Gene3D" id="1.20.1740.10">
    <property type="entry name" value="Amino acid/polyamine transporter I"/>
    <property type="match status" value="1"/>
</dbReference>
<keyword evidence="4 6" id="KW-1133">Transmembrane helix</keyword>
<evidence type="ECO:0000256" key="6">
    <source>
        <dbReference type="SAM" id="Phobius"/>
    </source>
</evidence>
<evidence type="ECO:0000256" key="4">
    <source>
        <dbReference type="ARBA" id="ARBA00022989"/>
    </source>
</evidence>
<evidence type="ECO:0000313" key="9">
    <source>
        <dbReference type="Proteomes" id="UP001203207"/>
    </source>
</evidence>
<dbReference type="SUPFAM" id="SSF52402">
    <property type="entry name" value="Adenine nucleotide alpha hydrolases-like"/>
    <property type="match status" value="2"/>
</dbReference>
<keyword evidence="3 6" id="KW-0812">Transmembrane</keyword>
<dbReference type="Gene3D" id="3.40.50.12370">
    <property type="match status" value="1"/>
</dbReference>
<feature type="transmembrane region" description="Helical" evidence="6">
    <location>
        <begin position="42"/>
        <end position="61"/>
    </location>
</feature>